<keyword evidence="4 7" id="KW-0720">Serine protease</keyword>
<evidence type="ECO:0000256" key="1">
    <source>
        <dbReference type="ARBA" id="ARBA00022670"/>
    </source>
</evidence>
<keyword evidence="2 9" id="KW-0732">Signal</keyword>
<evidence type="ECO:0000256" key="6">
    <source>
        <dbReference type="ARBA" id="ARBA00024195"/>
    </source>
</evidence>
<evidence type="ECO:0000313" key="13">
    <source>
        <dbReference type="Proteomes" id="UP001642520"/>
    </source>
</evidence>
<evidence type="ECO:0000259" key="11">
    <source>
        <dbReference type="PROSITE" id="PS51888"/>
    </source>
</evidence>
<dbReference type="InterPro" id="IPR022700">
    <property type="entry name" value="CLIP"/>
</dbReference>
<feature type="domain" description="Peptidase S1" evidence="10">
    <location>
        <begin position="151"/>
        <end position="414"/>
    </location>
</feature>
<feature type="signal peptide" evidence="9">
    <location>
        <begin position="1"/>
        <end position="20"/>
    </location>
</feature>
<dbReference type="Pfam" id="PF12032">
    <property type="entry name" value="CLIP"/>
    <property type="match status" value="2"/>
</dbReference>
<feature type="chain" id="PRO_5045945396" description="CLIP domain-containing serine protease" evidence="9">
    <location>
        <begin position="21"/>
        <end position="809"/>
    </location>
</feature>
<name>A0ABP1P873_XYLVO</name>
<keyword evidence="13" id="KW-1185">Reference proteome</keyword>
<accession>A0ABP1P873</accession>
<dbReference type="PROSITE" id="PS50240">
    <property type="entry name" value="TRYPSIN_DOM"/>
    <property type="match status" value="2"/>
</dbReference>
<feature type="domain" description="Clip" evidence="11">
    <location>
        <begin position="27"/>
        <end position="80"/>
    </location>
</feature>
<dbReference type="InterPro" id="IPR051487">
    <property type="entry name" value="Ser/Thr_Proteases_Immune/Dev"/>
</dbReference>
<dbReference type="InterPro" id="IPR001314">
    <property type="entry name" value="Peptidase_S1A"/>
</dbReference>
<dbReference type="EMBL" id="CAXAJV020001300">
    <property type="protein sequence ID" value="CAL7949407.1"/>
    <property type="molecule type" value="Genomic_DNA"/>
</dbReference>
<feature type="domain" description="Clip" evidence="11">
    <location>
        <begin position="461"/>
        <end position="515"/>
    </location>
</feature>
<dbReference type="InterPro" id="IPR018114">
    <property type="entry name" value="TRYPSIN_HIS"/>
</dbReference>
<dbReference type="InterPro" id="IPR033116">
    <property type="entry name" value="TRYPSIN_SER"/>
</dbReference>
<dbReference type="Gene3D" id="2.40.10.10">
    <property type="entry name" value="Trypsin-like serine proteases"/>
    <property type="match status" value="4"/>
</dbReference>
<dbReference type="PROSITE" id="PS00135">
    <property type="entry name" value="TRYPSIN_SER"/>
    <property type="match status" value="2"/>
</dbReference>
<organism evidence="12 13">
    <name type="scientific">Xylocopa violacea</name>
    <name type="common">Violet carpenter bee</name>
    <name type="synonym">Apis violacea</name>
    <dbReference type="NCBI Taxonomy" id="135666"/>
    <lineage>
        <taxon>Eukaryota</taxon>
        <taxon>Metazoa</taxon>
        <taxon>Ecdysozoa</taxon>
        <taxon>Arthropoda</taxon>
        <taxon>Hexapoda</taxon>
        <taxon>Insecta</taxon>
        <taxon>Pterygota</taxon>
        <taxon>Neoptera</taxon>
        <taxon>Endopterygota</taxon>
        <taxon>Hymenoptera</taxon>
        <taxon>Apocrita</taxon>
        <taxon>Aculeata</taxon>
        <taxon>Apoidea</taxon>
        <taxon>Anthophila</taxon>
        <taxon>Apidae</taxon>
        <taxon>Xylocopa</taxon>
        <taxon>Xylocopa</taxon>
    </lineage>
</organism>
<evidence type="ECO:0000256" key="5">
    <source>
        <dbReference type="ARBA" id="ARBA00023157"/>
    </source>
</evidence>
<sequence length="809" mass="89854">MVKLFILGVLEMLVFSFATAQYQGQSNCATPDNVPGSCIGLRQCPKLLNILQTRPLKSEALDFLRQSQCGFDGNDPRVCCPARNGNPVTPDKTNPGVPGGNTDKPMKIDLENNENSALRNDSNNDPNDLRYDFSTNSLLSTDCGKDLTNRIIGGDRTELDEFPWTVLLEYIRFDEFQQKPTGKSTACGGVLISRRYVLTAAHCIKGKDIPSSLRLQSIRLGEYNTDTDRDCVQDEDTVICADDPISVGIEEQIVHENYWPTSRDQKYDIALLRLSRDVTFTNYIKPICLPSTSSFEQKLFVAGWGKTENGSSSNIKLKVALPLADKQQCQSTYNDAGVGLGYGQICAGGQKGKDSCRGDSGGPLMSVEKGQDNTGRWIVVGVVSFGPQPCGMPGWPGVYTRVIDFVPWILSKMKRKILIRFILKSTNTIRQRETKTHIKSMIHRVLFFWLLIQCGVNAQESCITPQNKIGVCINIYNCKPIIDITKSRPLSVTEFHDYLRSIQCGFEGNNPKVCCEETKEETIPAPPDVSNHRNLPLLNLNECGPVTQDKILNGNKTGILEYPWMALLFYDVGKSKPEYRCGGTLINKRYVLTAAHCVTLLPPHLRLIGIRLGEHDLSTERDCDKDDEGIEILCAERYQDIGIESIHAHPEFSNKKLQNDIALIRLDGNADLRPLTVRPICMPIGLPANMTLKRAKVTGWGATEIGLRSSDLLQASLPIISLEDCAKVYKKKTQIWYKQMCAGGKKGIDSCAGDSGGPLQAPTVYKNNLRYIQHGIVSFGPMNCGTEGAPGVYTRVAYYMDWILNIIRE</sequence>
<evidence type="ECO:0000259" key="10">
    <source>
        <dbReference type="PROSITE" id="PS50240"/>
    </source>
</evidence>
<gene>
    <name evidence="12" type="ORF">XYLVIOL_LOCUS9377</name>
</gene>
<dbReference type="CDD" id="cd00190">
    <property type="entry name" value="Tryp_SPc"/>
    <property type="match status" value="2"/>
</dbReference>
<dbReference type="SMART" id="SM00020">
    <property type="entry name" value="Tryp_SPc"/>
    <property type="match status" value="2"/>
</dbReference>
<evidence type="ECO:0000256" key="7">
    <source>
        <dbReference type="RuleBase" id="RU363034"/>
    </source>
</evidence>
<dbReference type="InterPro" id="IPR043504">
    <property type="entry name" value="Peptidase_S1_PA_chymotrypsin"/>
</dbReference>
<dbReference type="Proteomes" id="UP001642520">
    <property type="component" value="Unassembled WGS sequence"/>
</dbReference>
<evidence type="ECO:0008006" key="14">
    <source>
        <dbReference type="Google" id="ProtNLM"/>
    </source>
</evidence>
<dbReference type="PROSITE" id="PS00134">
    <property type="entry name" value="TRYPSIN_HIS"/>
    <property type="match status" value="2"/>
</dbReference>
<comment type="caution">
    <text evidence="12">The sequence shown here is derived from an EMBL/GenBank/DDBJ whole genome shotgun (WGS) entry which is preliminary data.</text>
</comment>
<reference evidence="12 13" key="1">
    <citation type="submission" date="2024-08" db="EMBL/GenBank/DDBJ databases">
        <authorList>
            <person name="Will J Nash"/>
            <person name="Angela Man"/>
            <person name="Seanna McTaggart"/>
            <person name="Kendall Baker"/>
            <person name="Tom Barker"/>
            <person name="Leah Catchpole"/>
            <person name="Alex Durrant"/>
            <person name="Karim Gharbi"/>
            <person name="Naomi Irish"/>
            <person name="Gemy Kaithakottil"/>
            <person name="Debby Ku"/>
            <person name="Aaliyah Providence"/>
            <person name="Felix Shaw"/>
            <person name="David Swarbreck"/>
            <person name="Chris Watkins"/>
            <person name="Ann M. McCartney"/>
            <person name="Giulio Formenti"/>
            <person name="Alice Mouton"/>
            <person name="Noel Vella"/>
            <person name="Bjorn M von Reumont"/>
            <person name="Adriana Vella"/>
            <person name="Wilfried Haerty"/>
        </authorList>
    </citation>
    <scope>NUCLEOTIDE SEQUENCE [LARGE SCALE GENOMIC DNA]</scope>
</reference>
<evidence type="ECO:0000256" key="9">
    <source>
        <dbReference type="SAM" id="SignalP"/>
    </source>
</evidence>
<evidence type="ECO:0000256" key="4">
    <source>
        <dbReference type="ARBA" id="ARBA00022825"/>
    </source>
</evidence>
<evidence type="ECO:0000256" key="2">
    <source>
        <dbReference type="ARBA" id="ARBA00022729"/>
    </source>
</evidence>
<protein>
    <recommendedName>
        <fullName evidence="14">CLIP domain-containing serine protease</fullName>
    </recommendedName>
</protein>
<proteinExistence type="inferred from homology"/>
<dbReference type="SUPFAM" id="SSF50494">
    <property type="entry name" value="Trypsin-like serine proteases"/>
    <property type="match status" value="2"/>
</dbReference>
<keyword evidence="3 7" id="KW-0378">Hydrolase</keyword>
<evidence type="ECO:0000256" key="8">
    <source>
        <dbReference type="SAM" id="MobiDB-lite"/>
    </source>
</evidence>
<feature type="domain" description="Peptidase S1" evidence="10">
    <location>
        <begin position="551"/>
        <end position="808"/>
    </location>
</feature>
<comment type="similarity">
    <text evidence="6">Belongs to the peptidase S1 family. CLIP subfamily.</text>
</comment>
<evidence type="ECO:0000313" key="12">
    <source>
        <dbReference type="EMBL" id="CAL7949407.1"/>
    </source>
</evidence>
<dbReference type="PROSITE" id="PS51888">
    <property type="entry name" value="CLIP"/>
    <property type="match status" value="2"/>
</dbReference>
<keyword evidence="5" id="KW-1015">Disulfide bond</keyword>
<keyword evidence="1 7" id="KW-0645">Protease</keyword>
<dbReference type="Pfam" id="PF00089">
    <property type="entry name" value="Trypsin"/>
    <property type="match status" value="2"/>
</dbReference>
<dbReference type="SMART" id="SM00680">
    <property type="entry name" value="CLIP"/>
    <property type="match status" value="2"/>
</dbReference>
<feature type="region of interest" description="Disordered" evidence="8">
    <location>
        <begin position="83"/>
        <end position="105"/>
    </location>
</feature>
<dbReference type="PRINTS" id="PR00722">
    <property type="entry name" value="CHYMOTRYPSIN"/>
</dbReference>
<dbReference type="Gene3D" id="3.30.1640.30">
    <property type="match status" value="2"/>
</dbReference>
<dbReference type="InterPro" id="IPR001254">
    <property type="entry name" value="Trypsin_dom"/>
</dbReference>
<dbReference type="PANTHER" id="PTHR24256">
    <property type="entry name" value="TRYPTASE-RELATED"/>
    <property type="match status" value="1"/>
</dbReference>
<dbReference type="InterPro" id="IPR038565">
    <property type="entry name" value="CLIP_sf"/>
</dbReference>
<evidence type="ECO:0000256" key="3">
    <source>
        <dbReference type="ARBA" id="ARBA00022801"/>
    </source>
</evidence>
<dbReference type="InterPro" id="IPR009003">
    <property type="entry name" value="Peptidase_S1_PA"/>
</dbReference>